<gene>
    <name evidence="7" type="ORF">SAMN05216353_10115</name>
</gene>
<dbReference type="Gene3D" id="2.40.50.140">
    <property type="entry name" value="Nucleic acid-binding proteins"/>
    <property type="match status" value="1"/>
</dbReference>
<comment type="cofactor">
    <cofactor evidence="1">
        <name>Mg(2+)</name>
        <dbReference type="ChEBI" id="CHEBI:18420"/>
    </cofactor>
</comment>
<evidence type="ECO:0000256" key="4">
    <source>
        <dbReference type="ARBA" id="ARBA00022842"/>
    </source>
</evidence>
<keyword evidence="4" id="KW-0460">Magnesium</keyword>
<dbReference type="AlphaFoldDB" id="A0A1I2JDR9"/>
<proteinExistence type="predicted"/>
<sequence length="477" mass="54253">MREIVFHTLTSEKTGVVIENNRINEYVIDRPGVKALTGAVFVGRVENIDHGLQAAFVDIGEGKHAFLRKPAIPWAKESIHTTLKEGEYLFLQVIKESKGNKGPQVSADITLPGLYTIYQPYGGKTSISKKLTSASTTHLQLELEERLSPVEGCIIRTAAAEVNPAQVLKELEVLKEQWLKITTQQLRKPPRLLWKDEIIPSQLIRKFPLNTLETIIVDRVEESERLKNSYPSIKDKISWNPKRTNEVARRLQDLQMELIDSRLEIDGGIEIVIEITEAMTVIDVNSYKYKGKAFSNSQTLDVNRRAGKEILRQLRLRNISGIIIVDFISMKDTSAADQLIKEMKNLAKQDLVRTQILGITRLGLMEITRKNEWMSPVQLLQENPESVFTIETAVYRLERELLFGAGKNQEAILLSINPQLKIVKKQLLSSSISSKIPQELFVREDPSVSHYQIELEGSVDMIREVIHKRGYHVDNVF</sequence>
<dbReference type="InterPro" id="IPR019307">
    <property type="entry name" value="RNA-bd_AU-1/RNase_E/G"/>
</dbReference>
<dbReference type="GO" id="GO:0046872">
    <property type="term" value="F:metal ion binding"/>
    <property type="evidence" value="ECO:0007669"/>
    <property type="project" value="UniProtKB-KW"/>
</dbReference>
<dbReference type="InterPro" id="IPR004659">
    <property type="entry name" value="RNase_E/G"/>
</dbReference>
<dbReference type="InterPro" id="IPR012340">
    <property type="entry name" value="NA-bd_OB-fold"/>
</dbReference>
<dbReference type="Pfam" id="PF10150">
    <property type="entry name" value="RNase_E_G"/>
    <property type="match status" value="1"/>
</dbReference>
<protein>
    <submittedName>
        <fullName evidence="7">RNAse G</fullName>
    </submittedName>
</protein>
<dbReference type="RefSeq" id="WP_175477751.1">
    <property type="nucleotide sequence ID" value="NZ_FOOG01000001.1"/>
</dbReference>
<accession>A0A1I2JDR9</accession>
<dbReference type="Proteomes" id="UP000198897">
    <property type="component" value="Unassembled WGS sequence"/>
</dbReference>
<dbReference type="SMART" id="SM00316">
    <property type="entry name" value="S1"/>
    <property type="match status" value="1"/>
</dbReference>
<dbReference type="EMBL" id="FOOG01000001">
    <property type="protein sequence ID" value="SFF52429.1"/>
    <property type="molecule type" value="Genomic_DNA"/>
</dbReference>
<keyword evidence="2" id="KW-0479">Metal-binding</keyword>
<keyword evidence="8" id="KW-1185">Reference proteome</keyword>
<evidence type="ECO:0000313" key="7">
    <source>
        <dbReference type="EMBL" id="SFF52429.1"/>
    </source>
</evidence>
<dbReference type="GO" id="GO:0005737">
    <property type="term" value="C:cytoplasm"/>
    <property type="evidence" value="ECO:0007669"/>
    <property type="project" value="TreeGrafter"/>
</dbReference>
<evidence type="ECO:0000313" key="8">
    <source>
        <dbReference type="Proteomes" id="UP000198897"/>
    </source>
</evidence>
<dbReference type="GO" id="GO:0004540">
    <property type="term" value="F:RNA nuclease activity"/>
    <property type="evidence" value="ECO:0007669"/>
    <property type="project" value="InterPro"/>
</dbReference>
<dbReference type="SUPFAM" id="SSF50249">
    <property type="entry name" value="Nucleic acid-binding proteins"/>
    <property type="match status" value="1"/>
</dbReference>
<evidence type="ECO:0000256" key="5">
    <source>
        <dbReference type="ARBA" id="ARBA00022884"/>
    </source>
</evidence>
<dbReference type="Pfam" id="PF00575">
    <property type="entry name" value="S1"/>
    <property type="match status" value="1"/>
</dbReference>
<keyword evidence="5" id="KW-0694">RNA-binding</keyword>
<dbReference type="GO" id="GO:0016787">
    <property type="term" value="F:hydrolase activity"/>
    <property type="evidence" value="ECO:0007669"/>
    <property type="project" value="UniProtKB-KW"/>
</dbReference>
<feature type="domain" description="S1 motif" evidence="6">
    <location>
        <begin position="38"/>
        <end position="108"/>
    </location>
</feature>
<evidence type="ECO:0000256" key="1">
    <source>
        <dbReference type="ARBA" id="ARBA00001946"/>
    </source>
</evidence>
<evidence type="ECO:0000256" key="3">
    <source>
        <dbReference type="ARBA" id="ARBA00022801"/>
    </source>
</evidence>
<dbReference type="PANTHER" id="PTHR30001:SF0">
    <property type="entry name" value="RIBONUCLEASE G"/>
    <property type="match status" value="1"/>
</dbReference>
<evidence type="ECO:0000256" key="2">
    <source>
        <dbReference type="ARBA" id="ARBA00022723"/>
    </source>
</evidence>
<dbReference type="GO" id="GO:0003723">
    <property type="term" value="F:RNA binding"/>
    <property type="evidence" value="ECO:0007669"/>
    <property type="project" value="UniProtKB-KW"/>
</dbReference>
<keyword evidence="3" id="KW-0378">Hydrolase</keyword>
<reference evidence="8" key="1">
    <citation type="submission" date="2016-10" db="EMBL/GenBank/DDBJ databases">
        <authorList>
            <person name="Varghese N."/>
            <person name="Submissions S."/>
        </authorList>
    </citation>
    <scope>NUCLEOTIDE SEQUENCE [LARGE SCALE GENOMIC DNA]</scope>
    <source>
        <strain evidence="8">FP5</strain>
    </source>
</reference>
<name>A0A1I2JDR9_9BACI</name>
<evidence type="ECO:0000259" key="6">
    <source>
        <dbReference type="PROSITE" id="PS50126"/>
    </source>
</evidence>
<dbReference type="PANTHER" id="PTHR30001">
    <property type="entry name" value="RIBONUCLEASE"/>
    <property type="match status" value="1"/>
</dbReference>
<organism evidence="7 8">
    <name type="scientific">Halobacillus alkaliphilus</name>
    <dbReference type="NCBI Taxonomy" id="396056"/>
    <lineage>
        <taxon>Bacteria</taxon>
        <taxon>Bacillati</taxon>
        <taxon>Bacillota</taxon>
        <taxon>Bacilli</taxon>
        <taxon>Bacillales</taxon>
        <taxon>Bacillaceae</taxon>
        <taxon>Halobacillus</taxon>
    </lineage>
</organism>
<dbReference type="PROSITE" id="PS50126">
    <property type="entry name" value="S1"/>
    <property type="match status" value="1"/>
</dbReference>
<dbReference type="CDD" id="cd04453">
    <property type="entry name" value="S1_RNase_E"/>
    <property type="match status" value="1"/>
</dbReference>
<dbReference type="GO" id="GO:0006364">
    <property type="term" value="P:rRNA processing"/>
    <property type="evidence" value="ECO:0007669"/>
    <property type="project" value="TreeGrafter"/>
</dbReference>
<dbReference type="InterPro" id="IPR003029">
    <property type="entry name" value="S1_domain"/>
</dbReference>